<name>V5C0R0_9GAMM</name>
<dbReference type="EMBL" id="AYLO01000074">
    <property type="protein sequence ID" value="ESS72037.1"/>
    <property type="molecule type" value="Genomic_DNA"/>
</dbReference>
<dbReference type="RefSeq" id="WP_023494968.1">
    <property type="nucleotide sequence ID" value="NZ_AYLO01000074.1"/>
</dbReference>
<reference evidence="2 3" key="1">
    <citation type="journal article" date="2013" name="Genome Announc.">
        <title>Draft Genome Sequence of the Methanotrophic Gammaproteobacterium Methyloglobulus morosus DSM 22980 Strain KoM1.</title>
        <authorList>
            <person name="Poehlein A."/>
            <person name="Deutzmann J.S."/>
            <person name="Daniel R."/>
            <person name="Simeonova D.D."/>
        </authorList>
    </citation>
    <scope>NUCLEOTIDE SEQUENCE [LARGE SCALE GENOMIC DNA]</scope>
    <source>
        <strain evidence="2 3">KoM1</strain>
    </source>
</reference>
<gene>
    <name evidence="2" type="ORF">MGMO_77c00500</name>
</gene>
<comment type="caution">
    <text evidence="2">The sequence shown here is derived from an EMBL/GenBank/DDBJ whole genome shotgun (WGS) entry which is preliminary data.</text>
</comment>
<dbReference type="InterPro" id="IPR007298">
    <property type="entry name" value="Cu-R_lipoprotein_NlpE"/>
</dbReference>
<sequence length="177" mass="20027">MPSLKQQITPSLTLVFVSMLLSAVNPAVAESDKQMQDKLLRQREVLQHGEHAGHANMPDKGPDFRGIYYGYFPCKEEDCSGIKITLSLKRNNNYLLVTQPAKPSSREFFEKGKFTWNDDTRTVVLTPKDKPAVGQYRIVDEGTLIQLNADGTEMSGDQEDYTLRRGDTVKSREVHIH</sequence>
<organism evidence="2 3">
    <name type="scientific">Methyloglobulus morosus KoM1</name>
    <dbReference type="NCBI Taxonomy" id="1116472"/>
    <lineage>
        <taxon>Bacteria</taxon>
        <taxon>Pseudomonadati</taxon>
        <taxon>Pseudomonadota</taxon>
        <taxon>Gammaproteobacteria</taxon>
        <taxon>Methylococcales</taxon>
        <taxon>Methylococcaceae</taxon>
        <taxon>Methyloglobulus</taxon>
    </lineage>
</organism>
<feature type="chain" id="PRO_5004731385" description="Copper resistance protein NlpE" evidence="1">
    <location>
        <begin position="30"/>
        <end position="177"/>
    </location>
</feature>
<protein>
    <recommendedName>
        <fullName evidence="4">Copper resistance protein NlpE</fullName>
    </recommendedName>
</protein>
<evidence type="ECO:0008006" key="4">
    <source>
        <dbReference type="Google" id="ProtNLM"/>
    </source>
</evidence>
<evidence type="ECO:0000313" key="2">
    <source>
        <dbReference type="EMBL" id="ESS72037.1"/>
    </source>
</evidence>
<dbReference type="PATRIC" id="fig|1116472.3.peg.2233"/>
<feature type="signal peptide" evidence="1">
    <location>
        <begin position="1"/>
        <end position="29"/>
    </location>
</feature>
<dbReference type="STRING" id="1116472.MGMO_77c00500"/>
<keyword evidence="3" id="KW-1185">Reference proteome</keyword>
<proteinExistence type="predicted"/>
<dbReference type="Gene3D" id="2.40.128.640">
    <property type="match status" value="1"/>
</dbReference>
<accession>V5C0R0</accession>
<dbReference type="Pfam" id="PF04170">
    <property type="entry name" value="NlpE"/>
    <property type="match status" value="1"/>
</dbReference>
<dbReference type="eggNOG" id="COG3015">
    <property type="taxonomic scope" value="Bacteria"/>
</dbReference>
<keyword evidence="1" id="KW-0732">Signal</keyword>
<evidence type="ECO:0000256" key="1">
    <source>
        <dbReference type="SAM" id="SignalP"/>
    </source>
</evidence>
<dbReference type="Proteomes" id="UP000017842">
    <property type="component" value="Unassembled WGS sequence"/>
</dbReference>
<dbReference type="OrthoDB" id="5348860at2"/>
<dbReference type="AlphaFoldDB" id="V5C0R0"/>
<evidence type="ECO:0000313" key="3">
    <source>
        <dbReference type="Proteomes" id="UP000017842"/>
    </source>
</evidence>